<dbReference type="InterPro" id="IPR008928">
    <property type="entry name" value="6-hairpin_glycosidase_sf"/>
</dbReference>
<dbReference type="Pfam" id="PF03190">
    <property type="entry name" value="Thioredox_DsbH"/>
    <property type="match status" value="1"/>
</dbReference>
<dbReference type="InterPro" id="IPR024705">
    <property type="entry name" value="Ssp411"/>
</dbReference>
<reference evidence="2 3" key="1">
    <citation type="submission" date="2016-07" db="EMBL/GenBank/DDBJ databases">
        <title>Pervasive Adenine N6-methylation of Active Genes in Fungi.</title>
        <authorList>
            <consortium name="DOE Joint Genome Institute"/>
            <person name="Mondo S.J."/>
            <person name="Dannebaum R.O."/>
            <person name="Kuo R.C."/>
            <person name="Labutti K."/>
            <person name="Haridas S."/>
            <person name="Kuo A."/>
            <person name="Salamov A."/>
            <person name="Ahrendt S.R."/>
            <person name="Lipzen A."/>
            <person name="Sullivan W."/>
            <person name="Andreopoulos W.B."/>
            <person name="Clum A."/>
            <person name="Lindquist E."/>
            <person name="Daum C."/>
            <person name="Ramamoorthy G.K."/>
            <person name="Gryganskyi A."/>
            <person name="Culley D."/>
            <person name="Magnuson J.K."/>
            <person name="James T.Y."/>
            <person name="O'Malley M.A."/>
            <person name="Stajich J.E."/>
            <person name="Spatafora J.W."/>
            <person name="Visel A."/>
            <person name="Grigoriev I.V."/>
        </authorList>
    </citation>
    <scope>NUCLEOTIDE SEQUENCE [LARGE SCALE GENOMIC DNA]</scope>
    <source>
        <strain evidence="2 3">68-887.2</strain>
    </source>
</reference>
<name>A0A1Y2B2P1_9TREE</name>
<organism evidence="2 3">
    <name type="scientific">Naematelia encephala</name>
    <dbReference type="NCBI Taxonomy" id="71784"/>
    <lineage>
        <taxon>Eukaryota</taxon>
        <taxon>Fungi</taxon>
        <taxon>Dikarya</taxon>
        <taxon>Basidiomycota</taxon>
        <taxon>Agaricomycotina</taxon>
        <taxon>Tremellomycetes</taxon>
        <taxon>Tremellales</taxon>
        <taxon>Naemateliaceae</taxon>
        <taxon>Naematelia</taxon>
    </lineage>
</organism>
<dbReference type="InParanoid" id="A0A1Y2B2P1"/>
<dbReference type="SUPFAM" id="SSF48208">
    <property type="entry name" value="Six-hairpin glycosidases"/>
    <property type="match status" value="1"/>
</dbReference>
<dbReference type="InterPro" id="IPR012341">
    <property type="entry name" value="6hp_glycosidase-like_sf"/>
</dbReference>
<protein>
    <recommendedName>
        <fullName evidence="1">Spermatogenesis-associated protein 20-like TRX domain-containing protein</fullName>
    </recommendedName>
</protein>
<evidence type="ECO:0000313" key="3">
    <source>
        <dbReference type="Proteomes" id="UP000193986"/>
    </source>
</evidence>
<gene>
    <name evidence="2" type="ORF">BCR39DRAFT_467633</name>
</gene>
<evidence type="ECO:0000259" key="1">
    <source>
        <dbReference type="Pfam" id="PF03190"/>
    </source>
</evidence>
<dbReference type="InterPro" id="IPR036249">
    <property type="entry name" value="Thioredoxin-like_sf"/>
</dbReference>
<dbReference type="Gene3D" id="1.50.10.10">
    <property type="match status" value="1"/>
</dbReference>
<dbReference type="OrthoDB" id="1923667at2759"/>
<dbReference type="GO" id="GO:0005975">
    <property type="term" value="P:carbohydrate metabolic process"/>
    <property type="evidence" value="ECO:0007669"/>
    <property type="project" value="InterPro"/>
</dbReference>
<proteinExistence type="predicted"/>
<evidence type="ECO:0000313" key="2">
    <source>
        <dbReference type="EMBL" id="ORY29108.1"/>
    </source>
</evidence>
<dbReference type="EMBL" id="MCFC01000027">
    <property type="protein sequence ID" value="ORY29108.1"/>
    <property type="molecule type" value="Genomic_DNA"/>
</dbReference>
<dbReference type="InterPro" id="IPR004879">
    <property type="entry name" value="Ssp411-like_TRX"/>
</dbReference>
<dbReference type="Proteomes" id="UP000193986">
    <property type="component" value="Unassembled WGS sequence"/>
</dbReference>
<comment type="caution">
    <text evidence="2">The sequence shown here is derived from an EMBL/GenBank/DDBJ whole genome shotgun (WGS) entry which is preliminary data.</text>
</comment>
<dbReference type="Gene3D" id="3.40.30.10">
    <property type="entry name" value="Glutaredoxin"/>
    <property type="match status" value="1"/>
</dbReference>
<dbReference type="PIRSF" id="PIRSF006402">
    <property type="entry name" value="UCP006402_thioredoxin"/>
    <property type="match status" value="1"/>
</dbReference>
<dbReference type="GO" id="GO:0003824">
    <property type="term" value="F:catalytic activity"/>
    <property type="evidence" value="ECO:0007669"/>
    <property type="project" value="UniProtKB-ARBA"/>
</dbReference>
<dbReference type="PANTHER" id="PTHR42899">
    <property type="entry name" value="SPERMATOGENESIS-ASSOCIATED PROTEIN 20"/>
    <property type="match status" value="1"/>
</dbReference>
<accession>A0A1Y2B2P1</accession>
<sequence>MASTSSTIQLKNVLANSRSPYLLQHKENPVAVSFSSARTRFLWQEFTPETITLARQLNRPIFLSSGYSACHWCHVLAHESFENEETAKIMNDHFVNIKIDREERPDVDRMYMTYLQATNGGGGWPMSIFMTPNLEPFFAGTYFPPQRFRSLLVRLAELWEDDQEQCETLGKNVIESLKDMTSSSSRVPTSLTSILSTRPSEKVYQHLSKTYDPRYGGFSKTGPKFPSCSLTLEPLARLAAYDDEDVKDHAREMGVKMLGGIWEGGIHDWVGGGVARYSVDEKWIVPHFEKMLYDQAQLASSALDFALLSEPGSTDRQLCFDLAADILEYSLRDLQSPEGAFWSAEDADSAPEQGVKKSEGAFYIWSAVEIAKIIGNDKEPFNYLFGVEDDGNVDLVHDMHGEMRGKNILYRAHSVSDTAAKFGLSTAEVESLISKSLAKLKIWRDENRERPGLDDKILTSWNGLMLTALAKAHTTLPESYSIHSKVLPAALSMIEFLRKNMHDPASRTLYRSFRHGRGPKGQTDDYAFLIRGLLDIYQATGDDSFLAWAVDLQREQDELFWDEQGGGWWASREDEGVLVRMKDSQDGAEPSSTSVSALNLSRLSLLHSNEYEHYESLAEKTYTSIASELEQIPRAFGLSVAGLMDLEQGYGEYIITGGKTDPITIQLAELVHSIYSPNKVIIHLDPDRSNQYQQLAKINMTVKALVEDDDQQGIRRPGLRVCEGGVCGMPIWTIQEARRAVLVESSQGL</sequence>
<dbReference type="AlphaFoldDB" id="A0A1Y2B2P1"/>
<dbReference type="SUPFAM" id="SSF52833">
    <property type="entry name" value="Thioredoxin-like"/>
    <property type="match status" value="1"/>
</dbReference>
<dbReference type="STRING" id="71784.A0A1Y2B2P1"/>
<dbReference type="CDD" id="cd02955">
    <property type="entry name" value="SSP411"/>
    <property type="match status" value="1"/>
</dbReference>
<dbReference type="PANTHER" id="PTHR42899:SF1">
    <property type="entry name" value="SPERMATOGENESIS-ASSOCIATED PROTEIN 20"/>
    <property type="match status" value="1"/>
</dbReference>
<feature type="domain" description="Spermatogenesis-associated protein 20-like TRX" evidence="1">
    <location>
        <begin position="12"/>
        <end position="177"/>
    </location>
</feature>
<keyword evidence="3" id="KW-1185">Reference proteome</keyword>